<dbReference type="SUPFAM" id="SSF109604">
    <property type="entry name" value="HD-domain/PDEase-like"/>
    <property type="match status" value="1"/>
</dbReference>
<dbReference type="InterPro" id="IPR050124">
    <property type="entry name" value="tRNA_CCA-adding_enzyme"/>
</dbReference>
<dbReference type="Gene3D" id="1.10.3090.10">
    <property type="entry name" value="cca-adding enzyme, domain 2"/>
    <property type="match status" value="1"/>
</dbReference>
<dbReference type="SUPFAM" id="SSF52540">
    <property type="entry name" value="P-loop containing nucleoside triphosphate hydrolases"/>
    <property type="match status" value="1"/>
</dbReference>
<reference evidence="3" key="1">
    <citation type="submission" date="2019-06" db="EMBL/GenBank/DDBJ databases">
        <authorList>
            <person name="Deangelis K."/>
            <person name="Huntemann M."/>
            <person name="Clum A."/>
            <person name="Pillay M."/>
            <person name="Palaniappan K."/>
            <person name="Varghese N."/>
            <person name="Mikhailova N."/>
            <person name="Stamatis D."/>
            <person name="Reddy T."/>
            <person name="Daum C."/>
            <person name="Shapiro N."/>
            <person name="Ivanova N."/>
            <person name="Kyrpides N."/>
            <person name="Woyke T."/>
        </authorList>
    </citation>
    <scope>NUCLEOTIDE SEQUENCE [LARGE SCALE GENOMIC DNA]</scope>
    <source>
        <strain evidence="3">128R</strain>
    </source>
</reference>
<evidence type="ECO:0000313" key="3">
    <source>
        <dbReference type="EMBL" id="TVZ71589.1"/>
    </source>
</evidence>
<dbReference type="Pfam" id="PF01966">
    <property type="entry name" value="HD"/>
    <property type="match status" value="1"/>
</dbReference>
<evidence type="ECO:0000256" key="1">
    <source>
        <dbReference type="ARBA" id="ARBA00022741"/>
    </source>
</evidence>
<protein>
    <submittedName>
        <fullName evidence="3">Putative kinase</fullName>
    </submittedName>
</protein>
<dbReference type="AlphaFoldDB" id="A0A542D1Y0"/>
<sequence length="370" mass="42460">MWCLSEDKRWAALAERFRWVADMHQVPQDPRHHAEGDVAIHTQRVLAALVGAAEFTVLPPQQRELLWAAALLHDVEKRSTTRVEADGSVTSPNHAKRGELTTRSILYRDIATPFHVREHIAALVRFHGLPLWIMGRPSPERALLSAALRLDTRLLAILARADVFGRDCEDQSRLLENIELFELFCQEQHCWGQARSFASDEQRYHYLTHPQASVDFVPYAQFNSEVILLCALPGMGKDRYIAQHAAGMETISLDNIRRQHRLSPTDKQATGWVVQQAKAQARVLLRRGEPFVWNATNITRQLRCQLVELFTAYRARVKIVYLEVPYAQWQQQNAGREHSVPLRAMEHMLSKLEIPQADEAHEVEWIVKDA</sequence>
<dbReference type="Pfam" id="PF13671">
    <property type="entry name" value="AAA_33"/>
    <property type="match status" value="1"/>
</dbReference>
<keyword evidence="1" id="KW-0547">Nucleotide-binding</keyword>
<reference evidence="3" key="2">
    <citation type="submission" date="2019-08" db="EMBL/GenBank/DDBJ databases">
        <title>Investigation of anaerobic lignin degradation for improved lignocellulosic biofuels.</title>
        <authorList>
            <person name="Deangelis K.PhD."/>
        </authorList>
    </citation>
    <scope>NUCLEOTIDE SEQUENCE [LARGE SCALE GENOMIC DNA]</scope>
    <source>
        <strain evidence="3">128R</strain>
    </source>
</reference>
<keyword evidence="3" id="KW-0808">Transferase</keyword>
<dbReference type="InterPro" id="IPR027417">
    <property type="entry name" value="P-loop_NTPase"/>
</dbReference>
<gene>
    <name evidence="3" type="ORF">FHU10_4221</name>
</gene>
<evidence type="ECO:0000259" key="2">
    <source>
        <dbReference type="Pfam" id="PF01966"/>
    </source>
</evidence>
<dbReference type="CDD" id="cd00077">
    <property type="entry name" value="HDc"/>
    <property type="match status" value="1"/>
</dbReference>
<feature type="domain" description="HD" evidence="2">
    <location>
        <begin position="39"/>
        <end position="164"/>
    </location>
</feature>
<dbReference type="GO" id="GO:0000166">
    <property type="term" value="F:nucleotide binding"/>
    <property type="evidence" value="ECO:0007669"/>
    <property type="project" value="UniProtKB-KW"/>
</dbReference>
<dbReference type="InterPro" id="IPR003607">
    <property type="entry name" value="HD/PDEase_dom"/>
</dbReference>
<dbReference type="PANTHER" id="PTHR47545:SF1">
    <property type="entry name" value="MULTIFUNCTIONAL CCA PROTEIN"/>
    <property type="match status" value="1"/>
</dbReference>
<dbReference type="GO" id="GO:0016301">
    <property type="term" value="F:kinase activity"/>
    <property type="evidence" value="ECO:0007669"/>
    <property type="project" value="UniProtKB-KW"/>
</dbReference>
<dbReference type="Gene3D" id="3.40.50.300">
    <property type="entry name" value="P-loop containing nucleotide triphosphate hydrolases"/>
    <property type="match status" value="1"/>
</dbReference>
<comment type="caution">
    <text evidence="3">The sequence shown here is derived from an EMBL/GenBank/DDBJ whole genome shotgun (WGS) entry which is preliminary data.</text>
</comment>
<dbReference type="InterPro" id="IPR006674">
    <property type="entry name" value="HD_domain"/>
</dbReference>
<name>A0A542D1Y0_SERFO</name>
<dbReference type="PANTHER" id="PTHR47545">
    <property type="entry name" value="MULTIFUNCTIONAL CCA PROTEIN"/>
    <property type="match status" value="1"/>
</dbReference>
<organism evidence="3">
    <name type="scientific">Serratia fonticola</name>
    <dbReference type="NCBI Taxonomy" id="47917"/>
    <lineage>
        <taxon>Bacteria</taxon>
        <taxon>Pseudomonadati</taxon>
        <taxon>Pseudomonadota</taxon>
        <taxon>Gammaproteobacteria</taxon>
        <taxon>Enterobacterales</taxon>
        <taxon>Yersiniaceae</taxon>
        <taxon>Serratia</taxon>
    </lineage>
</organism>
<dbReference type="EMBL" id="VISQ01000001">
    <property type="protein sequence ID" value="TVZ71589.1"/>
    <property type="molecule type" value="Genomic_DNA"/>
</dbReference>
<accession>A0A542D1Y0</accession>
<keyword evidence="3" id="KW-0418">Kinase</keyword>
<proteinExistence type="predicted"/>